<reference evidence="1" key="1">
    <citation type="journal article" date="2020" name="Microorganisms">
        <title>Isolation, Genomic and Metabolomic Characterization of Streptomyces tendae VITAKN with Quorum Sensing Inhibitory Activity from Southern India.</title>
        <authorList>
            <person name="Ishaque N.M."/>
            <person name="Burgsdorf I."/>
            <person name="Limlingan Malit J.J."/>
            <person name="Saha S."/>
            <person name="Teta R."/>
            <person name="Ewe D."/>
            <person name="Kannabiran K."/>
            <person name="Hrouzek P."/>
            <person name="Steindler L."/>
            <person name="Costantino V."/>
            <person name="Saurav K."/>
        </authorList>
    </citation>
    <scope>NUCLEOTIDE SEQUENCE</scope>
    <source>
        <strain evidence="1">VITAKN</strain>
    </source>
</reference>
<dbReference type="EMBL" id="JAAIFS010000015">
    <property type="protein sequence ID" value="NEV92502.1"/>
    <property type="molecule type" value="Genomic_DNA"/>
</dbReference>
<organism evidence="1">
    <name type="scientific">Streptomyces tendae</name>
    <dbReference type="NCBI Taxonomy" id="1932"/>
    <lineage>
        <taxon>Bacteria</taxon>
        <taxon>Bacillati</taxon>
        <taxon>Actinomycetota</taxon>
        <taxon>Actinomycetes</taxon>
        <taxon>Kitasatosporales</taxon>
        <taxon>Streptomycetaceae</taxon>
        <taxon>Streptomyces</taxon>
    </lineage>
</organism>
<sequence length="241" mass="27599">MTRTIPLPHPLDDSGLRLPADLSQYHHSHFVRSEPGAWEDTVTFYFQAFTGQEEEPQMPGAAYGDRSVTREQRRLLEGEYQVARRLWSEARLRRQAVPLLREALPLWQTWTAARAHLADVFAEFWKTADGHWRAQLLKLTDAEAAARSAASAFETIARELTRLAHEQECVVPEDEDLPLREVAREIGLDVTDWHLAWHKDYTSHVWLGDGDRLTDHLHNDIDSQRARLRQVAALAGDPNNA</sequence>
<evidence type="ECO:0000313" key="1">
    <source>
        <dbReference type="EMBL" id="NEV92502.1"/>
    </source>
</evidence>
<dbReference type="RefSeq" id="WP_164461248.1">
    <property type="nucleotide sequence ID" value="NZ_JAAIFS010000015.1"/>
</dbReference>
<comment type="caution">
    <text evidence="1">The sequence shown here is derived from an EMBL/GenBank/DDBJ whole genome shotgun (WGS) entry which is preliminary data.</text>
</comment>
<gene>
    <name evidence="1" type="ORF">GUR47_38375</name>
</gene>
<accession>A0A6B3QXP0</accession>
<dbReference type="AlphaFoldDB" id="A0A6B3QXP0"/>
<protein>
    <submittedName>
        <fullName evidence="1">Uncharacterized protein</fullName>
    </submittedName>
</protein>
<name>A0A6B3QXP0_STRTE</name>
<proteinExistence type="predicted"/>